<protein>
    <submittedName>
        <fullName evidence="2">Uncharacterized protein</fullName>
    </submittedName>
</protein>
<proteinExistence type="predicted"/>
<dbReference type="EMBL" id="VZPO01000007">
    <property type="protein sequence ID" value="KAB0502851.1"/>
    <property type="molecule type" value="Genomic_DNA"/>
</dbReference>
<dbReference type="AlphaFoldDB" id="A0A7V7P2K3"/>
<evidence type="ECO:0000256" key="1">
    <source>
        <dbReference type="SAM" id="MobiDB-lite"/>
    </source>
</evidence>
<dbReference type="Proteomes" id="UP000434925">
    <property type="component" value="Unassembled WGS sequence"/>
</dbReference>
<organism evidence="2 3">
    <name type="scientific">Pseudomonas lini</name>
    <dbReference type="NCBI Taxonomy" id="163011"/>
    <lineage>
        <taxon>Bacteria</taxon>
        <taxon>Pseudomonadati</taxon>
        <taxon>Pseudomonadota</taxon>
        <taxon>Gammaproteobacteria</taxon>
        <taxon>Pseudomonadales</taxon>
        <taxon>Pseudomonadaceae</taxon>
        <taxon>Pseudomonas</taxon>
    </lineage>
</organism>
<accession>A0A7V7P2K3</accession>
<evidence type="ECO:0000313" key="3">
    <source>
        <dbReference type="Proteomes" id="UP000434925"/>
    </source>
</evidence>
<name>A0A7V7P2K3_9PSED</name>
<comment type="caution">
    <text evidence="2">The sequence shown here is derived from an EMBL/GenBank/DDBJ whole genome shotgun (WGS) entry which is preliminary data.</text>
</comment>
<evidence type="ECO:0000313" key="2">
    <source>
        <dbReference type="EMBL" id="KAB0502851.1"/>
    </source>
</evidence>
<feature type="compositionally biased region" description="Basic residues" evidence="1">
    <location>
        <begin position="1"/>
        <end position="10"/>
    </location>
</feature>
<feature type="region of interest" description="Disordered" evidence="1">
    <location>
        <begin position="1"/>
        <end position="76"/>
    </location>
</feature>
<feature type="compositionally biased region" description="Basic residues" evidence="1">
    <location>
        <begin position="24"/>
        <end position="60"/>
    </location>
</feature>
<gene>
    <name evidence="2" type="ORF">F7R14_19690</name>
</gene>
<reference evidence="2 3" key="1">
    <citation type="submission" date="2019-09" db="EMBL/GenBank/DDBJ databases">
        <title>Draft genome sequences of 48 bacterial type strains from the CCUG.</title>
        <authorList>
            <person name="Tunovic T."/>
            <person name="Pineiro-Iglesias B."/>
            <person name="Unosson C."/>
            <person name="Inganas E."/>
            <person name="Ohlen M."/>
            <person name="Cardew S."/>
            <person name="Jensie-Markopoulos S."/>
            <person name="Salva-Serra F."/>
            <person name="Jaen-Luchoro D."/>
            <person name="Karlsson R."/>
            <person name="Svensson-Stadler L."/>
            <person name="Chun J."/>
            <person name="Moore E."/>
        </authorList>
    </citation>
    <scope>NUCLEOTIDE SEQUENCE [LARGE SCALE GENOMIC DNA]</scope>
    <source>
        <strain evidence="2 3">CCUG 51522</strain>
    </source>
</reference>
<sequence>MPRCPLRRTCARPSDGAGQDQHQKPKQSKAKQSKAKQSKAKQNKTKQNKTKQNNRSRSHALRGNAAGDAPRSARDARLESCALVTRSVTGCIPTRSVGTIRCTRRC</sequence>